<evidence type="ECO:0000256" key="5">
    <source>
        <dbReference type="PIRSR" id="PIRSR634603-1"/>
    </source>
</evidence>
<evidence type="ECO:0000313" key="9">
    <source>
        <dbReference type="EMBL" id="AWW00874.1"/>
    </source>
</evidence>
<dbReference type="KEGG" id="als:DJ013_10380"/>
<dbReference type="SFLD" id="SFLDG00180">
    <property type="entry name" value="muconate_cycloisomerase"/>
    <property type="match status" value="1"/>
</dbReference>
<keyword evidence="4 7" id="KW-0413">Isomerase</keyword>
<dbReference type="InterPro" id="IPR029065">
    <property type="entry name" value="Enolase_C-like"/>
</dbReference>
<dbReference type="EC" id="5.1.1.-" evidence="7"/>
<dbReference type="SUPFAM" id="SSF51604">
    <property type="entry name" value="Enolase C-terminal domain-like"/>
    <property type="match status" value="1"/>
</dbReference>
<dbReference type="EMBL" id="CP029480">
    <property type="protein sequence ID" value="AWW00874.1"/>
    <property type="molecule type" value="Genomic_DNA"/>
</dbReference>
<dbReference type="Proteomes" id="UP000249873">
    <property type="component" value="Chromosome"/>
</dbReference>
<keyword evidence="3 6" id="KW-0460">Magnesium</keyword>
<dbReference type="SUPFAM" id="SSF54826">
    <property type="entry name" value="Enolase N-terminal domain-like"/>
    <property type="match status" value="1"/>
</dbReference>
<dbReference type="AlphaFoldDB" id="A0A2Z4GIT6"/>
<evidence type="ECO:0000256" key="3">
    <source>
        <dbReference type="ARBA" id="ARBA00022842"/>
    </source>
</evidence>
<sequence length="367" mass="40306">MVISKIEIFKSPIKLKKPFVISLGEMKYADNIIVKIYTNSGLEGIGECSPFLPINGESMETCFVVGQYLAKVLKGKNPLDLGQCTVQMDKTIYGNTSIKSAFDIALYDIAAQAANLPLYKFLGAEKKRELKTDYTVSIGDADEMAADALEIKERGFEVIKVKLGKNGQEDVKRIQAIRASIGLTIPLRLDANQGWSVPEAIETLEALAPYNIQHCEEPIPRWEFMALPKIKKVSPITIMADESCLDHHDAERLIGLDACDAINIKLGKSSGLYKAIKIIKLAEEANIALQIGGFLESRIGFTASAHLAMTSSQVKFIDFDTPLMFEEDPVLEGITYGKNGLVSLSDKIGLGVKVKADYLEKLTKVVI</sequence>
<proteinExistence type="inferred from homology"/>
<dbReference type="InterPro" id="IPR013341">
    <property type="entry name" value="Mandelate_racemase_N_dom"/>
</dbReference>
<evidence type="ECO:0000256" key="4">
    <source>
        <dbReference type="ARBA" id="ARBA00023235"/>
    </source>
</evidence>
<name>A0A2Z4GIT6_9BACT</name>
<keyword evidence="10" id="KW-1185">Reference proteome</keyword>
<feature type="active site" description="Proton acceptor; specific for (R)-substrate epimerization" evidence="5">
    <location>
        <position position="162"/>
    </location>
</feature>
<feature type="active site" description="Proton acceptor; specific for (S)-substrate epimerization" evidence="5">
    <location>
        <position position="265"/>
    </location>
</feature>
<evidence type="ECO:0000256" key="6">
    <source>
        <dbReference type="PIRSR" id="PIRSR634603-3"/>
    </source>
</evidence>
<gene>
    <name evidence="9" type="ORF">DJ013_10380</name>
</gene>
<keyword evidence="2 6" id="KW-0479">Metal-binding</keyword>
<dbReference type="CDD" id="cd03319">
    <property type="entry name" value="L-Ala-DL-Glu_epimerase"/>
    <property type="match status" value="1"/>
</dbReference>
<dbReference type="InterPro" id="IPR029017">
    <property type="entry name" value="Enolase-like_N"/>
</dbReference>
<protein>
    <recommendedName>
        <fullName evidence="7">Dipeptide epimerase</fullName>
        <ecNumber evidence="7">5.1.1.-</ecNumber>
    </recommendedName>
</protein>
<feature type="binding site" evidence="6">
    <location>
        <position position="216"/>
    </location>
    <ligand>
        <name>Mg(2+)</name>
        <dbReference type="ChEBI" id="CHEBI:18420"/>
    </ligand>
</feature>
<feature type="binding site" evidence="6">
    <location>
        <position position="190"/>
    </location>
    <ligand>
        <name>Mg(2+)</name>
        <dbReference type="ChEBI" id="CHEBI:18420"/>
    </ligand>
</feature>
<accession>A0A2Z4GIT6</accession>
<dbReference type="Pfam" id="PF02746">
    <property type="entry name" value="MR_MLE_N"/>
    <property type="match status" value="1"/>
</dbReference>
<feature type="binding site" evidence="6">
    <location>
        <position position="241"/>
    </location>
    <ligand>
        <name>Mg(2+)</name>
        <dbReference type="ChEBI" id="CHEBI:18420"/>
    </ligand>
</feature>
<evidence type="ECO:0000256" key="2">
    <source>
        <dbReference type="ARBA" id="ARBA00022723"/>
    </source>
</evidence>
<dbReference type="Pfam" id="PF13378">
    <property type="entry name" value="MR_MLE_C"/>
    <property type="match status" value="1"/>
</dbReference>
<dbReference type="GO" id="GO:0016855">
    <property type="term" value="F:racemase and epimerase activity, acting on amino acids and derivatives"/>
    <property type="evidence" value="ECO:0007669"/>
    <property type="project" value="UniProtKB-UniRule"/>
</dbReference>
<dbReference type="OrthoDB" id="9775391at2"/>
<evidence type="ECO:0000256" key="7">
    <source>
        <dbReference type="RuleBase" id="RU366006"/>
    </source>
</evidence>
<reference evidence="9 10" key="1">
    <citation type="submission" date="2018-05" db="EMBL/GenBank/DDBJ databases">
        <title>Complete genome sequence of Arcticibacterium luteifluviistationis SM1504T, a cytophagaceae bacterium isolated from Arctic surface seawater.</title>
        <authorList>
            <person name="Li Y."/>
            <person name="Qin Q.-L."/>
        </authorList>
    </citation>
    <scope>NUCLEOTIDE SEQUENCE [LARGE SCALE GENOMIC DNA]</scope>
    <source>
        <strain evidence="9 10">SM1504</strain>
    </source>
</reference>
<comment type="similarity">
    <text evidence="1 7">Belongs to the mandelate racemase/muconate lactonizing enzyme family.</text>
</comment>
<dbReference type="Gene3D" id="3.30.390.10">
    <property type="entry name" value="Enolase-like, N-terminal domain"/>
    <property type="match status" value="1"/>
</dbReference>
<dbReference type="PANTHER" id="PTHR48073">
    <property type="entry name" value="O-SUCCINYLBENZOATE SYNTHASE-RELATED"/>
    <property type="match status" value="1"/>
</dbReference>
<dbReference type="PANTHER" id="PTHR48073:SF2">
    <property type="entry name" value="O-SUCCINYLBENZOATE SYNTHASE"/>
    <property type="match status" value="1"/>
</dbReference>
<evidence type="ECO:0000259" key="8">
    <source>
        <dbReference type="SMART" id="SM00922"/>
    </source>
</evidence>
<comment type="cofactor">
    <cofactor evidence="6 7">
        <name>Mg(2+)</name>
        <dbReference type="ChEBI" id="CHEBI:18420"/>
    </cofactor>
    <text evidence="6 7">Binds 1 Mg(2+) ion per subunit.</text>
</comment>
<dbReference type="InterPro" id="IPR036849">
    <property type="entry name" value="Enolase-like_C_sf"/>
</dbReference>
<organism evidence="9 10">
    <name type="scientific">Arcticibacterium luteifluviistationis</name>
    <dbReference type="NCBI Taxonomy" id="1784714"/>
    <lineage>
        <taxon>Bacteria</taxon>
        <taxon>Pseudomonadati</taxon>
        <taxon>Bacteroidota</taxon>
        <taxon>Cytophagia</taxon>
        <taxon>Cytophagales</taxon>
        <taxon>Leadbetterellaceae</taxon>
        <taxon>Arcticibacterium</taxon>
    </lineage>
</organism>
<dbReference type="Gene3D" id="3.20.20.120">
    <property type="entry name" value="Enolase-like C-terminal domain"/>
    <property type="match status" value="1"/>
</dbReference>
<evidence type="ECO:0000313" key="10">
    <source>
        <dbReference type="Proteomes" id="UP000249873"/>
    </source>
</evidence>
<feature type="domain" description="Mandelate racemase/muconate lactonizing enzyme C-terminal" evidence="8">
    <location>
        <begin position="141"/>
        <end position="237"/>
    </location>
</feature>
<dbReference type="SFLD" id="SFLDF00009">
    <property type="entry name" value="o-succinylbenzoate_synthase"/>
    <property type="match status" value="1"/>
</dbReference>
<dbReference type="SMART" id="SM00922">
    <property type="entry name" value="MR_MLE"/>
    <property type="match status" value="1"/>
</dbReference>
<dbReference type="GO" id="GO:0006518">
    <property type="term" value="P:peptide metabolic process"/>
    <property type="evidence" value="ECO:0007669"/>
    <property type="project" value="UniProtKB-ARBA"/>
</dbReference>
<dbReference type="InterPro" id="IPR034603">
    <property type="entry name" value="Dipeptide_epimerase"/>
</dbReference>
<dbReference type="GO" id="GO:0000287">
    <property type="term" value="F:magnesium ion binding"/>
    <property type="evidence" value="ECO:0007669"/>
    <property type="project" value="UniProtKB-ARBA"/>
</dbReference>
<dbReference type="SFLD" id="SFLDS00001">
    <property type="entry name" value="Enolase"/>
    <property type="match status" value="1"/>
</dbReference>
<dbReference type="FunFam" id="3.30.390.10:FF:000009">
    <property type="entry name" value="Hydrophobic dipeptide epimerase"/>
    <property type="match status" value="1"/>
</dbReference>
<dbReference type="InterPro" id="IPR013342">
    <property type="entry name" value="Mandelate_racemase_C"/>
</dbReference>
<evidence type="ECO:0000256" key="1">
    <source>
        <dbReference type="ARBA" id="ARBA00008031"/>
    </source>
</evidence>